<evidence type="ECO:0000313" key="3">
    <source>
        <dbReference type="Proteomes" id="UP000031307"/>
    </source>
</evidence>
<keyword evidence="1" id="KW-1133">Transmembrane helix</keyword>
<feature type="transmembrane region" description="Helical" evidence="1">
    <location>
        <begin position="29"/>
        <end position="51"/>
    </location>
</feature>
<keyword evidence="1" id="KW-0472">Membrane</keyword>
<comment type="caution">
    <text evidence="2">The sequence shown here is derived from an EMBL/GenBank/DDBJ whole genome shotgun (WGS) entry which is preliminary data.</text>
</comment>
<dbReference type="Proteomes" id="UP000031307">
    <property type="component" value="Unassembled WGS sequence"/>
</dbReference>
<sequence length="78" mass="9282">MKALLLTSVVVLAIFLVDLIRNDKHKYYYYILMFVLMFFANYIFSSTVEASENMNMSLMQMMPIMHQKFSAFLILKLR</sequence>
<protein>
    <submittedName>
        <fullName evidence="2">Uncharacterized protein</fullName>
    </submittedName>
</protein>
<reference evidence="2 3" key="1">
    <citation type="journal article" date="2014" name="Mol. Biol. Evol.">
        <title>Massive expansion of Ubiquitination-related gene families within the Chlamydiae.</title>
        <authorList>
            <person name="Domman D."/>
            <person name="Collingro A."/>
            <person name="Lagkouvardos I."/>
            <person name="Gehre L."/>
            <person name="Weinmaier T."/>
            <person name="Rattei T."/>
            <person name="Subtil A."/>
            <person name="Horn M."/>
        </authorList>
    </citation>
    <scope>NUCLEOTIDE SEQUENCE [LARGE SCALE GENOMIC DNA]</scope>
    <source>
        <strain evidence="2 3">OEW1</strain>
    </source>
</reference>
<evidence type="ECO:0000256" key="1">
    <source>
        <dbReference type="SAM" id="Phobius"/>
    </source>
</evidence>
<dbReference type="AlphaFoldDB" id="A0A0C1BXU0"/>
<evidence type="ECO:0000313" key="2">
    <source>
        <dbReference type="EMBL" id="KIA76321.1"/>
    </source>
</evidence>
<organism evidence="2 3">
    <name type="scientific">Parachlamydia acanthamoebae</name>
    <dbReference type="NCBI Taxonomy" id="83552"/>
    <lineage>
        <taxon>Bacteria</taxon>
        <taxon>Pseudomonadati</taxon>
        <taxon>Chlamydiota</taxon>
        <taxon>Chlamydiia</taxon>
        <taxon>Parachlamydiales</taxon>
        <taxon>Parachlamydiaceae</taxon>
        <taxon>Parachlamydia</taxon>
    </lineage>
</organism>
<gene>
    <name evidence="2" type="ORF">DB43_AL00040</name>
</gene>
<keyword evidence="1" id="KW-0812">Transmembrane</keyword>
<accession>A0A0C1BXU0</accession>
<dbReference type="EMBL" id="JSAM01000122">
    <property type="protein sequence ID" value="KIA76321.1"/>
    <property type="molecule type" value="Genomic_DNA"/>
</dbReference>
<name>A0A0C1BXU0_9BACT</name>
<proteinExistence type="predicted"/>